<organism evidence="2">
    <name type="scientific">Clostridium paraputrificum</name>
    <dbReference type="NCBI Taxonomy" id="29363"/>
    <lineage>
        <taxon>Bacteria</taxon>
        <taxon>Bacillati</taxon>
        <taxon>Bacillota</taxon>
        <taxon>Clostridia</taxon>
        <taxon>Eubacteriales</taxon>
        <taxon>Clostridiaceae</taxon>
        <taxon>Clostridium</taxon>
    </lineage>
</organism>
<proteinExistence type="predicted"/>
<name>A0A6N3FG11_9CLOT</name>
<dbReference type="RefSeq" id="WP_156561886.1">
    <property type="nucleotide sequence ID" value="NZ_CACRTV010000058.1"/>
</dbReference>
<sequence length="227" mass="26449">MSKVNIETILEGMTLTEKYNAISVFLYSTFKVTNEAIPQMATNNPIMSNLVLQELKKIDEIITKDIESIRVSDIDIIDITTKRNSEISAFVYSCMMMSNAYICSPSYAYRRLLEDLKAYDKAQKLEKVFPIEKRRARLQELENDIEATEQIISTLVEVDDAIAKAYENKVVELRREYNAIKETTYFKDMETMQVESYAIIISRMCSMQEQTRVKIQYLERILGEYCE</sequence>
<dbReference type="EMBL" id="CACRTV010000058">
    <property type="protein sequence ID" value="VYU50786.1"/>
    <property type="molecule type" value="Genomic_DNA"/>
</dbReference>
<reference evidence="2" key="1">
    <citation type="submission" date="2019-11" db="EMBL/GenBank/DDBJ databases">
        <authorList>
            <person name="Feng L."/>
        </authorList>
    </citation>
    <scope>NUCLEOTIDE SEQUENCE</scope>
    <source>
        <strain evidence="2">CParaputrificumLFYP93</strain>
    </source>
</reference>
<keyword evidence="1" id="KW-0175">Coiled coil</keyword>
<gene>
    <name evidence="2" type="ORF">CPLFYP93_02529</name>
</gene>
<protein>
    <submittedName>
        <fullName evidence="2">Uncharacterized protein</fullName>
    </submittedName>
</protein>
<evidence type="ECO:0000256" key="1">
    <source>
        <dbReference type="SAM" id="Coils"/>
    </source>
</evidence>
<dbReference type="AlphaFoldDB" id="A0A6N3FG11"/>
<accession>A0A6N3FG11</accession>
<evidence type="ECO:0000313" key="2">
    <source>
        <dbReference type="EMBL" id="VYU50786.1"/>
    </source>
</evidence>
<feature type="coiled-coil region" evidence="1">
    <location>
        <begin position="131"/>
        <end position="183"/>
    </location>
</feature>